<evidence type="ECO:0000313" key="7">
    <source>
        <dbReference type="Proteomes" id="UP000076881"/>
    </source>
</evidence>
<protein>
    <submittedName>
        <fullName evidence="6">Epoxide hydrolase</fullName>
    </submittedName>
</protein>
<feature type="active site" description="Nucleophile" evidence="4">
    <location>
        <position position="184"/>
    </location>
</feature>
<evidence type="ECO:0000256" key="3">
    <source>
        <dbReference type="ARBA" id="ARBA00022801"/>
    </source>
</evidence>
<dbReference type="GO" id="GO:0097176">
    <property type="term" value="P:epoxide metabolic process"/>
    <property type="evidence" value="ECO:0007669"/>
    <property type="project" value="TreeGrafter"/>
</dbReference>
<accession>A0A168KPJ7</accession>
<dbReference type="PRINTS" id="PR00412">
    <property type="entry name" value="EPOXHYDRLASE"/>
</dbReference>
<evidence type="ECO:0000256" key="2">
    <source>
        <dbReference type="ARBA" id="ARBA00022797"/>
    </source>
</evidence>
<dbReference type="OrthoDB" id="7130006at2759"/>
<keyword evidence="7" id="KW-1185">Reference proteome</keyword>
<proteinExistence type="inferred from homology"/>
<dbReference type="Proteomes" id="UP000076881">
    <property type="component" value="Unassembled WGS sequence"/>
</dbReference>
<gene>
    <name evidence="6" type="ORF">LEL_01516</name>
</gene>
<feature type="active site" description="Proton acceptor" evidence="4">
    <location>
        <position position="373"/>
    </location>
</feature>
<dbReference type="InterPro" id="IPR016292">
    <property type="entry name" value="Epoxide_hydrolase"/>
</dbReference>
<reference evidence="6 7" key="1">
    <citation type="journal article" date="2016" name="Genome Biol. Evol.">
        <title>Divergent and convergent evolution of fungal pathogenicity.</title>
        <authorList>
            <person name="Shang Y."/>
            <person name="Xiao G."/>
            <person name="Zheng P."/>
            <person name="Cen K."/>
            <person name="Zhan S."/>
            <person name="Wang C."/>
        </authorList>
    </citation>
    <scope>NUCLEOTIDE SEQUENCE [LARGE SCALE GENOMIC DNA]</scope>
    <source>
        <strain evidence="6 7">RCEF 1005</strain>
    </source>
</reference>
<dbReference type="AlphaFoldDB" id="A0A168KPJ7"/>
<organism evidence="6 7">
    <name type="scientific">Akanthomyces lecanii RCEF 1005</name>
    <dbReference type="NCBI Taxonomy" id="1081108"/>
    <lineage>
        <taxon>Eukaryota</taxon>
        <taxon>Fungi</taxon>
        <taxon>Dikarya</taxon>
        <taxon>Ascomycota</taxon>
        <taxon>Pezizomycotina</taxon>
        <taxon>Sordariomycetes</taxon>
        <taxon>Hypocreomycetidae</taxon>
        <taxon>Hypocreales</taxon>
        <taxon>Cordycipitaceae</taxon>
        <taxon>Akanthomyces</taxon>
        <taxon>Cordyceps confragosa</taxon>
    </lineage>
</organism>
<evidence type="ECO:0000259" key="5">
    <source>
        <dbReference type="Pfam" id="PF06441"/>
    </source>
</evidence>
<feature type="active site" description="Proton donor" evidence="4">
    <location>
        <position position="317"/>
    </location>
</feature>
<dbReference type="InterPro" id="IPR029058">
    <property type="entry name" value="AB_hydrolase_fold"/>
</dbReference>
<dbReference type="STRING" id="1081108.A0A168KPJ7"/>
<dbReference type="PIRSF" id="PIRSF001112">
    <property type="entry name" value="Epoxide_hydrolase"/>
    <property type="match status" value="1"/>
</dbReference>
<dbReference type="PANTHER" id="PTHR21661">
    <property type="entry name" value="EPOXIDE HYDROLASE 1-RELATED"/>
    <property type="match status" value="1"/>
</dbReference>
<sequence>MGSDIKPYTVAVPDEALAKLKSKLNAVDLPQRVDFENDWNYGAPAADVRRLATYWRDGFDWRAQEKKINQLPQFTTPIDVDGFGTLNIHFVHQKSAHAGSIPLLFCHGWPGSFLEVEKILPLLTENSNGVSFHVVAPSLPNYAFSDGATKKGFGPHQYAETLHKLMQKLGYNKYDRGIVTQGGDWGYMITRRLGADYPESCVASHVNMAFRGPPKFKETPLTWLQHALLPWSADEKKGLARSSWFREEGYGYNALQSTKPATLGFAFADSPVAVLAWIYEKLHDWTDGYPWTDDEVLTWVSVYVFSNAGPEASARIYYESKHAPESAAITTGYNGKVPLGVSQFPRDLVVIPRLWYHGLGPIAFEKQHKDGGHFAAFERPKELAEDLRTMFGRNGGAYSVTKTLAKL</sequence>
<dbReference type="EMBL" id="AZHF01000001">
    <property type="protein sequence ID" value="OAA81971.1"/>
    <property type="molecule type" value="Genomic_DNA"/>
</dbReference>
<comment type="similarity">
    <text evidence="1">Belongs to the peptidase S33 family.</text>
</comment>
<dbReference type="Pfam" id="PF06441">
    <property type="entry name" value="EHN"/>
    <property type="match status" value="1"/>
</dbReference>
<evidence type="ECO:0000313" key="6">
    <source>
        <dbReference type="EMBL" id="OAA81971.1"/>
    </source>
</evidence>
<dbReference type="GO" id="GO:0004301">
    <property type="term" value="F:epoxide hydrolase activity"/>
    <property type="evidence" value="ECO:0007669"/>
    <property type="project" value="TreeGrafter"/>
</dbReference>
<name>A0A168KPJ7_CORDF</name>
<evidence type="ECO:0000256" key="1">
    <source>
        <dbReference type="ARBA" id="ARBA00010088"/>
    </source>
</evidence>
<dbReference type="SUPFAM" id="SSF53474">
    <property type="entry name" value="alpha/beta-Hydrolases"/>
    <property type="match status" value="1"/>
</dbReference>
<dbReference type="InterPro" id="IPR000639">
    <property type="entry name" value="Epox_hydrolase-like"/>
</dbReference>
<feature type="domain" description="Epoxide hydrolase N-terminal" evidence="5">
    <location>
        <begin position="5"/>
        <end position="116"/>
    </location>
</feature>
<dbReference type="PANTHER" id="PTHR21661:SF35">
    <property type="entry name" value="EPOXIDE HYDROLASE"/>
    <property type="match status" value="1"/>
</dbReference>
<keyword evidence="2" id="KW-0058">Aromatic hydrocarbons catabolism</keyword>
<dbReference type="InterPro" id="IPR010497">
    <property type="entry name" value="Epoxide_hydro_N"/>
</dbReference>
<comment type="caution">
    <text evidence="6">The sequence shown here is derived from an EMBL/GenBank/DDBJ whole genome shotgun (WGS) entry which is preliminary data.</text>
</comment>
<evidence type="ECO:0000256" key="4">
    <source>
        <dbReference type="PIRSR" id="PIRSR001112-1"/>
    </source>
</evidence>
<keyword evidence="3 6" id="KW-0378">Hydrolase</keyword>
<dbReference type="Gene3D" id="3.40.50.1820">
    <property type="entry name" value="alpha/beta hydrolase"/>
    <property type="match status" value="1"/>
</dbReference>